<evidence type="ECO:0000256" key="2">
    <source>
        <dbReference type="ARBA" id="ARBA00023015"/>
    </source>
</evidence>
<evidence type="ECO:0000256" key="3">
    <source>
        <dbReference type="ARBA" id="ARBA00023163"/>
    </source>
</evidence>
<dbReference type="Proteomes" id="UP000295030">
    <property type="component" value="Unassembled WGS sequence"/>
</dbReference>
<evidence type="ECO:0000313" key="6">
    <source>
        <dbReference type="EMBL" id="TCK28087.1"/>
    </source>
</evidence>
<feature type="domain" description="Response regulatory" evidence="5">
    <location>
        <begin position="15"/>
        <end position="128"/>
    </location>
</feature>
<dbReference type="PANTHER" id="PTHR44591">
    <property type="entry name" value="STRESS RESPONSE REGULATOR PROTEIN 1"/>
    <property type="match status" value="1"/>
</dbReference>
<evidence type="ECO:0000259" key="5">
    <source>
        <dbReference type="PROSITE" id="PS50110"/>
    </source>
</evidence>
<dbReference type="GO" id="GO:0000160">
    <property type="term" value="P:phosphorelay signal transduction system"/>
    <property type="evidence" value="ECO:0007669"/>
    <property type="project" value="InterPro"/>
</dbReference>
<keyword evidence="3" id="KW-0804">Transcription</keyword>
<sequence length="133" mass="14197">MKCALAPGVLSMPIAVLVVEDEALVRFDIADYLAEQGFEVHEAASADQALKILEAIPEIRLLFTDIDMPGSMDGLKLSAAVRKRWPPVQIIVTSGNRIAATAELPPGSLFFSKPYTPADIARSMQGLLASGST</sequence>
<dbReference type="InterPro" id="IPR011006">
    <property type="entry name" value="CheY-like_superfamily"/>
</dbReference>
<dbReference type="InterPro" id="IPR050595">
    <property type="entry name" value="Bact_response_regulator"/>
</dbReference>
<dbReference type="PROSITE" id="PS50110">
    <property type="entry name" value="RESPONSE_REGULATORY"/>
    <property type="match status" value="1"/>
</dbReference>
<proteinExistence type="predicted"/>
<protein>
    <submittedName>
        <fullName evidence="6">Response regulator receiver domain-containing protein</fullName>
    </submittedName>
</protein>
<reference evidence="6 7" key="1">
    <citation type="submission" date="2019-03" db="EMBL/GenBank/DDBJ databases">
        <title>Genomic Encyclopedia of Type Strains, Phase IV (KMG-IV): sequencing the most valuable type-strain genomes for metagenomic binning, comparative biology and taxonomic classification.</title>
        <authorList>
            <person name="Goeker M."/>
        </authorList>
    </citation>
    <scope>NUCLEOTIDE SEQUENCE [LARGE SCALE GENOMIC DNA]</scope>
    <source>
        <strain evidence="6 7">DSM 101</strain>
    </source>
</reference>
<dbReference type="Pfam" id="PF00072">
    <property type="entry name" value="Response_reg"/>
    <property type="match status" value="1"/>
</dbReference>
<evidence type="ECO:0000256" key="1">
    <source>
        <dbReference type="ARBA" id="ARBA00022553"/>
    </source>
</evidence>
<dbReference type="PANTHER" id="PTHR44591:SF3">
    <property type="entry name" value="RESPONSE REGULATORY DOMAIN-CONTAINING PROTEIN"/>
    <property type="match status" value="1"/>
</dbReference>
<evidence type="ECO:0000256" key="4">
    <source>
        <dbReference type="PROSITE-ProRule" id="PRU00169"/>
    </source>
</evidence>
<comment type="caution">
    <text evidence="6">The sequence shown here is derived from an EMBL/GenBank/DDBJ whole genome shotgun (WGS) entry which is preliminary data.</text>
</comment>
<dbReference type="InterPro" id="IPR001789">
    <property type="entry name" value="Sig_transdc_resp-reg_receiver"/>
</dbReference>
<dbReference type="SMART" id="SM00448">
    <property type="entry name" value="REC"/>
    <property type="match status" value="1"/>
</dbReference>
<organism evidence="6 7">
    <name type="scientific">Ancylobacter aquaticus</name>
    <dbReference type="NCBI Taxonomy" id="100"/>
    <lineage>
        <taxon>Bacteria</taxon>
        <taxon>Pseudomonadati</taxon>
        <taxon>Pseudomonadota</taxon>
        <taxon>Alphaproteobacteria</taxon>
        <taxon>Hyphomicrobiales</taxon>
        <taxon>Xanthobacteraceae</taxon>
        <taxon>Ancylobacter</taxon>
    </lineage>
</organism>
<dbReference type="SUPFAM" id="SSF52172">
    <property type="entry name" value="CheY-like"/>
    <property type="match status" value="1"/>
</dbReference>
<keyword evidence="1 4" id="KW-0597">Phosphoprotein</keyword>
<keyword evidence="7" id="KW-1185">Reference proteome</keyword>
<name>A0A4R1HZ40_ANCAQ</name>
<dbReference type="AlphaFoldDB" id="A0A4R1HZ40"/>
<dbReference type="EMBL" id="SMFY01000002">
    <property type="protein sequence ID" value="TCK28087.1"/>
    <property type="molecule type" value="Genomic_DNA"/>
</dbReference>
<evidence type="ECO:0000313" key="7">
    <source>
        <dbReference type="Proteomes" id="UP000295030"/>
    </source>
</evidence>
<accession>A0A4R1HZ40</accession>
<dbReference type="Gene3D" id="3.40.50.2300">
    <property type="match status" value="1"/>
</dbReference>
<keyword evidence="2" id="KW-0805">Transcription regulation</keyword>
<feature type="modified residue" description="4-aspartylphosphate" evidence="4">
    <location>
        <position position="65"/>
    </location>
</feature>
<gene>
    <name evidence="6" type="ORF">EV667_2083</name>
</gene>